<reference evidence="2" key="1">
    <citation type="submission" date="2016-01" db="EMBL/GenBank/DDBJ databases">
        <title>Draft genome sequence of Thermodesulfovibrio aggregans strain TGE-P1.</title>
        <authorList>
            <person name="Sekiguchi Y."/>
            <person name="Ohashi A."/>
            <person name="Matsuura N."/>
            <person name="Tourlousse M.D."/>
        </authorList>
    </citation>
    <scope>NUCLEOTIDE SEQUENCE [LARGE SCALE GENOMIC DNA]</scope>
    <source>
        <strain evidence="2">TGE-P1</strain>
    </source>
</reference>
<sequence length="162" mass="18925">MHLITEKIEPLKKRIKMLEKKGELPKIELLLNELKEIIIQENMERKLCGMTSICVQCGIEGKSCCGSNIEFKYSDELLLINLLYGVEIPEEPKFSDMCLFLTDSGCLLFARDAFCINFICDKIKDKLSPEKLKKLRELEGLHLKLQFQLEQRLKRFSDVYYL</sequence>
<proteinExistence type="predicted"/>
<evidence type="ECO:0000313" key="1">
    <source>
        <dbReference type="EMBL" id="GAQ94021.1"/>
    </source>
</evidence>
<name>A0A0U9HWI5_9BACT</name>
<organism evidence="1 2">
    <name type="scientific">Thermodesulfovibrio aggregans</name>
    <dbReference type="NCBI Taxonomy" id="86166"/>
    <lineage>
        <taxon>Bacteria</taxon>
        <taxon>Pseudomonadati</taxon>
        <taxon>Nitrospirota</taxon>
        <taxon>Thermodesulfovibrionia</taxon>
        <taxon>Thermodesulfovibrionales</taxon>
        <taxon>Thermodesulfovibrionaceae</taxon>
        <taxon>Thermodesulfovibrio</taxon>
    </lineage>
</organism>
<protein>
    <submittedName>
        <fullName evidence="1">Uncharacterized protein</fullName>
    </submittedName>
</protein>
<evidence type="ECO:0000313" key="2">
    <source>
        <dbReference type="Proteomes" id="UP000054976"/>
    </source>
</evidence>
<keyword evidence="2" id="KW-1185">Reference proteome</keyword>
<gene>
    <name evidence="1" type="ORF">TAGGR_1190</name>
</gene>
<dbReference type="AlphaFoldDB" id="A0A0U9HWI5"/>
<dbReference type="EMBL" id="BCNO01000001">
    <property type="protein sequence ID" value="GAQ94021.1"/>
    <property type="molecule type" value="Genomic_DNA"/>
</dbReference>
<comment type="caution">
    <text evidence="1">The sequence shown here is derived from an EMBL/GenBank/DDBJ whole genome shotgun (WGS) entry which is preliminary data.</text>
</comment>
<accession>A0A0U9HWI5</accession>
<dbReference type="Proteomes" id="UP000054976">
    <property type="component" value="Unassembled WGS sequence"/>
</dbReference>